<keyword evidence="4" id="KW-1185">Reference proteome</keyword>
<evidence type="ECO:0000313" key="4">
    <source>
        <dbReference type="Proteomes" id="UP001189429"/>
    </source>
</evidence>
<organism evidence="3 4">
    <name type="scientific">Prorocentrum cordatum</name>
    <dbReference type="NCBI Taxonomy" id="2364126"/>
    <lineage>
        <taxon>Eukaryota</taxon>
        <taxon>Sar</taxon>
        <taxon>Alveolata</taxon>
        <taxon>Dinophyceae</taxon>
        <taxon>Prorocentrales</taxon>
        <taxon>Prorocentraceae</taxon>
        <taxon>Prorocentrum</taxon>
    </lineage>
</organism>
<dbReference type="Gene3D" id="1.25.40.10">
    <property type="entry name" value="Tetratricopeptide repeat domain"/>
    <property type="match status" value="1"/>
</dbReference>
<sequence>ASDPSVYINLGHTYLRKGGDDARKAIALYERAKKLAPKELRIRLYIAKAYHGLGDFDRCAGVLGDALQIWPEDLLLRYNLAVAFE</sequence>
<dbReference type="InterPro" id="IPR019734">
    <property type="entry name" value="TPR_rpt"/>
</dbReference>
<dbReference type="SUPFAM" id="SSF48452">
    <property type="entry name" value="TPR-like"/>
    <property type="match status" value="1"/>
</dbReference>
<dbReference type="Proteomes" id="UP001189429">
    <property type="component" value="Unassembled WGS sequence"/>
</dbReference>
<proteinExistence type="predicted"/>
<accession>A0ABN9TH54</accession>
<dbReference type="InterPro" id="IPR011990">
    <property type="entry name" value="TPR-like_helical_dom_sf"/>
</dbReference>
<name>A0ABN9TH54_9DINO</name>
<evidence type="ECO:0000256" key="1">
    <source>
        <dbReference type="ARBA" id="ARBA00022737"/>
    </source>
</evidence>
<dbReference type="PANTHER" id="PTHR14027:SF2">
    <property type="entry name" value="RNA POLYMERASE-ASSOCIATED PROTEIN CTR9 HOMOLOG"/>
    <property type="match status" value="1"/>
</dbReference>
<reference evidence="3" key="1">
    <citation type="submission" date="2023-10" db="EMBL/GenBank/DDBJ databases">
        <authorList>
            <person name="Chen Y."/>
            <person name="Shah S."/>
            <person name="Dougan E. K."/>
            <person name="Thang M."/>
            <person name="Chan C."/>
        </authorList>
    </citation>
    <scope>NUCLEOTIDE SEQUENCE [LARGE SCALE GENOMIC DNA]</scope>
</reference>
<feature type="non-terminal residue" evidence="3">
    <location>
        <position position="1"/>
    </location>
</feature>
<dbReference type="SMART" id="SM00028">
    <property type="entry name" value="TPR"/>
    <property type="match status" value="2"/>
</dbReference>
<comment type="caution">
    <text evidence="3">The sequence shown here is derived from an EMBL/GenBank/DDBJ whole genome shotgun (WGS) entry which is preliminary data.</text>
</comment>
<dbReference type="PANTHER" id="PTHR14027">
    <property type="entry name" value="RNA POLYMERASE-ASSOCIATED PROTEIN CTR9"/>
    <property type="match status" value="1"/>
</dbReference>
<keyword evidence="2" id="KW-0802">TPR repeat</keyword>
<keyword evidence="1" id="KW-0677">Repeat</keyword>
<evidence type="ECO:0000256" key="2">
    <source>
        <dbReference type="ARBA" id="ARBA00022803"/>
    </source>
</evidence>
<dbReference type="EMBL" id="CAUYUJ010014721">
    <property type="protein sequence ID" value="CAK0845194.1"/>
    <property type="molecule type" value="Genomic_DNA"/>
</dbReference>
<gene>
    <name evidence="3" type="ORF">PCOR1329_LOCUS39069</name>
</gene>
<protein>
    <recommendedName>
        <fullName evidence="5">UDP-N-acetylglucosamine--peptide N-acetylglucosaminyltransferase SPINDLY</fullName>
    </recommendedName>
</protein>
<feature type="non-terminal residue" evidence="3">
    <location>
        <position position="85"/>
    </location>
</feature>
<evidence type="ECO:0000313" key="3">
    <source>
        <dbReference type="EMBL" id="CAK0845194.1"/>
    </source>
</evidence>
<dbReference type="Pfam" id="PF13428">
    <property type="entry name" value="TPR_14"/>
    <property type="match status" value="1"/>
</dbReference>
<evidence type="ECO:0008006" key="5">
    <source>
        <dbReference type="Google" id="ProtNLM"/>
    </source>
</evidence>
<dbReference type="InterPro" id="IPR031101">
    <property type="entry name" value="Ctr9"/>
</dbReference>